<keyword evidence="5 6" id="KW-0472">Membrane</keyword>
<feature type="domain" description="SET" evidence="7">
    <location>
        <begin position="131"/>
        <end position="275"/>
    </location>
</feature>
<dbReference type="PANTHER" id="PTHR47332:SF6">
    <property type="entry name" value="SET DOMAIN-CONTAINING PROTEIN"/>
    <property type="match status" value="1"/>
</dbReference>
<feature type="transmembrane region" description="Helical" evidence="6">
    <location>
        <begin position="483"/>
        <end position="505"/>
    </location>
</feature>
<proteinExistence type="inferred from homology"/>
<feature type="transmembrane region" description="Helical" evidence="6">
    <location>
        <begin position="511"/>
        <end position="530"/>
    </location>
</feature>
<dbReference type="PANTHER" id="PTHR47332">
    <property type="entry name" value="SET DOMAIN-CONTAINING PROTEIN 5"/>
    <property type="match status" value="1"/>
</dbReference>
<dbReference type="Gene3D" id="2.170.270.10">
    <property type="entry name" value="SET domain"/>
    <property type="match status" value="1"/>
</dbReference>
<keyword evidence="4 6" id="KW-1133">Transmembrane helix</keyword>
<dbReference type="CDD" id="cd20071">
    <property type="entry name" value="SET_SMYD"/>
    <property type="match status" value="1"/>
</dbReference>
<protein>
    <submittedName>
        <fullName evidence="8">SET domain-containingprotein</fullName>
    </submittedName>
</protein>
<evidence type="ECO:0000256" key="1">
    <source>
        <dbReference type="ARBA" id="ARBA00004141"/>
    </source>
</evidence>
<dbReference type="STRING" id="33203.A0A179GJ21"/>
<accession>A0A179GJ21</accession>
<dbReference type="PROSITE" id="PS50280">
    <property type="entry name" value="SET"/>
    <property type="match status" value="1"/>
</dbReference>
<gene>
    <name evidence="8" type="ORF">VFPFJ_10223</name>
</gene>
<comment type="subcellular location">
    <subcellularLocation>
        <location evidence="1">Membrane</location>
        <topology evidence="1">Multi-pass membrane protein</topology>
    </subcellularLocation>
</comment>
<dbReference type="InterPro" id="IPR046341">
    <property type="entry name" value="SET_dom_sf"/>
</dbReference>
<dbReference type="Pfam" id="PF04117">
    <property type="entry name" value="Mpv17_PMP22"/>
    <property type="match status" value="1"/>
</dbReference>
<keyword evidence="3 6" id="KW-0812">Transmembrane</keyword>
<organism evidence="8 9">
    <name type="scientific">Purpureocillium lilacinum</name>
    <name type="common">Paecilomyces lilacinus</name>
    <dbReference type="NCBI Taxonomy" id="33203"/>
    <lineage>
        <taxon>Eukaryota</taxon>
        <taxon>Fungi</taxon>
        <taxon>Dikarya</taxon>
        <taxon>Ascomycota</taxon>
        <taxon>Pezizomycotina</taxon>
        <taxon>Sordariomycetes</taxon>
        <taxon>Hypocreomycetidae</taxon>
        <taxon>Hypocreales</taxon>
        <taxon>Ophiocordycipitaceae</taxon>
        <taxon>Purpureocillium</taxon>
    </lineage>
</organism>
<dbReference type="Pfam" id="PF00856">
    <property type="entry name" value="SET"/>
    <property type="match status" value="1"/>
</dbReference>
<comment type="similarity">
    <text evidence="2">Belongs to the peroxisomal membrane protein PXMP2/4 family.</text>
</comment>
<evidence type="ECO:0000256" key="2">
    <source>
        <dbReference type="ARBA" id="ARBA00006824"/>
    </source>
</evidence>
<feature type="transmembrane region" description="Helical" evidence="6">
    <location>
        <begin position="439"/>
        <end position="462"/>
    </location>
</feature>
<dbReference type="GO" id="GO:0016020">
    <property type="term" value="C:membrane"/>
    <property type="evidence" value="ECO:0007669"/>
    <property type="project" value="UniProtKB-SubCell"/>
</dbReference>
<evidence type="ECO:0000313" key="9">
    <source>
        <dbReference type="Proteomes" id="UP000078340"/>
    </source>
</evidence>
<dbReference type="InterPro" id="IPR007248">
    <property type="entry name" value="Mpv17_PMP22"/>
</dbReference>
<evidence type="ECO:0000256" key="6">
    <source>
        <dbReference type="SAM" id="Phobius"/>
    </source>
</evidence>
<evidence type="ECO:0000256" key="3">
    <source>
        <dbReference type="ARBA" id="ARBA00022692"/>
    </source>
</evidence>
<dbReference type="InterPro" id="IPR053185">
    <property type="entry name" value="SET_domain_protein"/>
</dbReference>
<evidence type="ECO:0000256" key="4">
    <source>
        <dbReference type="ARBA" id="ARBA00022989"/>
    </source>
</evidence>
<comment type="caution">
    <text evidence="8">The sequence shown here is derived from an EMBL/GenBank/DDBJ whole genome shotgun (WGS) entry which is preliminary data.</text>
</comment>
<name>A0A179GJ21_PURLI</name>
<evidence type="ECO:0000256" key="5">
    <source>
        <dbReference type="ARBA" id="ARBA00023136"/>
    </source>
</evidence>
<dbReference type="AlphaFoldDB" id="A0A179GJ21"/>
<dbReference type="EMBL" id="LSBI01000012">
    <property type="protein sequence ID" value="OAQ77856.1"/>
    <property type="molecule type" value="Genomic_DNA"/>
</dbReference>
<evidence type="ECO:0000259" key="7">
    <source>
        <dbReference type="PROSITE" id="PS50280"/>
    </source>
</evidence>
<reference evidence="8 9" key="1">
    <citation type="submission" date="2016-02" db="EMBL/GenBank/DDBJ databases">
        <title>Biosynthesis of antibiotic leucinostatins and their inhibition on Phytophthora in bio-control Purpureocillium lilacinum.</title>
        <authorList>
            <person name="Wang G."/>
            <person name="Liu Z."/>
            <person name="Lin R."/>
            <person name="Li E."/>
            <person name="Mao Z."/>
            <person name="Ling J."/>
            <person name="Yin W."/>
            <person name="Xie B."/>
        </authorList>
    </citation>
    <scope>NUCLEOTIDE SEQUENCE [LARGE SCALE GENOMIC DNA]</scope>
    <source>
        <strain evidence="8">PLFJ-1</strain>
    </source>
</reference>
<dbReference type="SMART" id="SM00317">
    <property type="entry name" value="SET"/>
    <property type="match status" value="1"/>
</dbReference>
<dbReference type="InterPro" id="IPR001214">
    <property type="entry name" value="SET_dom"/>
</dbReference>
<dbReference type="SUPFAM" id="SSF82199">
    <property type="entry name" value="SET domain"/>
    <property type="match status" value="1"/>
</dbReference>
<evidence type="ECO:0000313" key="8">
    <source>
        <dbReference type="EMBL" id="OAQ77856.1"/>
    </source>
</evidence>
<sequence length="532" mass="59792">MLSLRTLVRLCCVGSAIGGQLHFISEEICLRSPPSLSQCGRDRPEKFHGLMPSALDVGDATGPSLFHWDFKPRCITPDEADEPFCLYSSHSFASGRGISILTTPDRIESIMQLPAFAQSNYSHGPGTPASPPFEERELPGRGRGLIANKTVFRGDRIFAYTPVLLLDDEAYEALDEDEWVKLEAAAVEQLPAASRAEFWQLFGQPTVNPVTDRINTNAFEIDTAKGTFYGVFPEIRLNHDCRPNAAYFFDEESFTHYVHATTTVAPGTELTITYIDPHMPRSQRRRRLSSSWGFQCTCSLCTAHASISQESDSRLKQITDLTERLENSHSSSSEMAKTLISLYEQERMHARAFGLDLSQLVRFLVFTVLTAPPNFIWQQLLERRLPAYPVDARRQKKQQQQRDVELKDLEEAARDSHNADHGSGMVTPRFSLRNTLAKWFIDCMTAGAVMNTVAFLAIMGLLKSQPGSQIWHNIKTVCHPYETIPIIVAGYKIWPIASIISFSFVPVHRRIVFLSFVGLIWGIYMSLVAARV</sequence>
<dbReference type="Proteomes" id="UP000078340">
    <property type="component" value="Unassembled WGS sequence"/>
</dbReference>